<feature type="transmembrane region" description="Helical" evidence="8">
    <location>
        <begin position="442"/>
        <end position="464"/>
    </location>
</feature>
<feature type="region of interest" description="Disordered" evidence="7">
    <location>
        <begin position="629"/>
        <end position="650"/>
    </location>
</feature>
<feature type="domain" description="ML-like" evidence="10">
    <location>
        <begin position="26"/>
        <end position="167"/>
    </location>
</feature>
<feature type="signal peptide" evidence="9">
    <location>
        <begin position="1"/>
        <end position="24"/>
    </location>
</feature>
<keyword evidence="6 8" id="KW-0472">Membrane</keyword>
<reference evidence="11" key="2">
    <citation type="submission" date="2023-05" db="EMBL/GenBank/DDBJ databases">
        <authorList>
            <consortium name="Lawrence Berkeley National Laboratory"/>
            <person name="Steindorff A."/>
            <person name="Hensen N."/>
            <person name="Bonometti L."/>
            <person name="Westerberg I."/>
            <person name="Brannstrom I.O."/>
            <person name="Guillou S."/>
            <person name="Cros-Aarteil S."/>
            <person name="Calhoun S."/>
            <person name="Haridas S."/>
            <person name="Kuo A."/>
            <person name="Mondo S."/>
            <person name="Pangilinan J."/>
            <person name="Riley R."/>
            <person name="Labutti K."/>
            <person name="Andreopoulos B."/>
            <person name="Lipzen A."/>
            <person name="Chen C."/>
            <person name="Yanf M."/>
            <person name="Daum C."/>
            <person name="Ng V."/>
            <person name="Clum A."/>
            <person name="Ohm R."/>
            <person name="Martin F."/>
            <person name="Silar P."/>
            <person name="Natvig D."/>
            <person name="Lalanne C."/>
            <person name="Gautier V."/>
            <person name="Ament-Velasquez S.L."/>
            <person name="Kruys A."/>
            <person name="Hutchinson M.I."/>
            <person name="Powell A.J."/>
            <person name="Barry K."/>
            <person name="Miller A.N."/>
            <person name="Grigoriev I.V."/>
            <person name="Debuchy R."/>
            <person name="Gladieux P."/>
            <person name="Thoren M.H."/>
            <person name="Johannesson H."/>
        </authorList>
    </citation>
    <scope>NUCLEOTIDE SEQUENCE</scope>
    <source>
        <strain evidence="11">CBS 532.94</strain>
    </source>
</reference>
<comment type="similarity">
    <text evidence="2">Belongs to the transient receptor potential (TRP) ion channel family.</text>
</comment>
<evidence type="ECO:0000256" key="6">
    <source>
        <dbReference type="ARBA" id="ARBA00023136"/>
    </source>
</evidence>
<dbReference type="PANTHER" id="PTHR31145:SF5">
    <property type="entry name" value="DUF907 DOMAIN PROTEIN (AFU_ORTHOLOGUE AFUA_2G06100)"/>
    <property type="match status" value="1"/>
</dbReference>
<evidence type="ECO:0000256" key="4">
    <source>
        <dbReference type="ARBA" id="ARBA00022729"/>
    </source>
</evidence>
<evidence type="ECO:0000256" key="9">
    <source>
        <dbReference type="SAM" id="SignalP"/>
    </source>
</evidence>
<evidence type="ECO:0000256" key="3">
    <source>
        <dbReference type="ARBA" id="ARBA00022692"/>
    </source>
</evidence>
<dbReference type="InterPro" id="IPR010308">
    <property type="entry name" value="TRP_C"/>
</dbReference>
<dbReference type="SMART" id="SM01320">
    <property type="entry name" value="TRP_N"/>
    <property type="match status" value="1"/>
</dbReference>
<evidence type="ECO:0000256" key="8">
    <source>
        <dbReference type="SAM" id="Phobius"/>
    </source>
</evidence>
<dbReference type="EMBL" id="MU860153">
    <property type="protein sequence ID" value="KAK4237151.1"/>
    <property type="molecule type" value="Genomic_DNA"/>
</dbReference>
<evidence type="ECO:0000256" key="7">
    <source>
        <dbReference type="SAM" id="MobiDB-lite"/>
    </source>
</evidence>
<feature type="region of interest" description="Disordered" evidence="7">
    <location>
        <begin position="729"/>
        <end position="753"/>
    </location>
</feature>
<comment type="subcellular location">
    <subcellularLocation>
        <location evidence="1">Membrane</location>
        <topology evidence="1">Multi-pass membrane protein</topology>
    </subcellularLocation>
</comment>
<dbReference type="GO" id="GO:0016020">
    <property type="term" value="C:membrane"/>
    <property type="evidence" value="ECO:0007669"/>
    <property type="project" value="UniProtKB-SubCell"/>
</dbReference>
<dbReference type="AlphaFoldDB" id="A0AAN7H6C9"/>
<gene>
    <name evidence="11" type="ORF">C8A03DRAFT_34927</name>
</gene>
<proteinExistence type="inferred from homology"/>
<organism evidence="11 12">
    <name type="scientific">Achaetomium macrosporum</name>
    <dbReference type="NCBI Taxonomy" id="79813"/>
    <lineage>
        <taxon>Eukaryota</taxon>
        <taxon>Fungi</taxon>
        <taxon>Dikarya</taxon>
        <taxon>Ascomycota</taxon>
        <taxon>Pezizomycotina</taxon>
        <taxon>Sordariomycetes</taxon>
        <taxon>Sordariomycetidae</taxon>
        <taxon>Sordariales</taxon>
        <taxon>Chaetomiaceae</taxon>
        <taxon>Achaetomium</taxon>
    </lineage>
</organism>
<protein>
    <recommendedName>
        <fullName evidence="10">ML-like domain-containing protein</fullName>
    </recommendedName>
</protein>
<evidence type="ECO:0000256" key="2">
    <source>
        <dbReference type="ARBA" id="ARBA00010642"/>
    </source>
</evidence>
<dbReference type="PANTHER" id="PTHR31145">
    <property type="entry name" value="INTEGRAL MEMBRANE PROTEIN (AFU_ORTHOLOGUE AFUA_7G01610)"/>
    <property type="match status" value="1"/>
</dbReference>
<evidence type="ECO:0000259" key="10">
    <source>
        <dbReference type="SMART" id="SM01320"/>
    </source>
</evidence>
<feature type="transmembrane region" description="Helical" evidence="8">
    <location>
        <begin position="364"/>
        <end position="395"/>
    </location>
</feature>
<dbReference type="Proteomes" id="UP001303760">
    <property type="component" value="Unassembled WGS sequence"/>
</dbReference>
<keyword evidence="3 8" id="KW-0812">Transmembrane</keyword>
<accession>A0AAN7H6C9</accession>
<dbReference type="InterPro" id="IPR032800">
    <property type="entry name" value="TRP_N"/>
</dbReference>
<dbReference type="Pfam" id="PF06011">
    <property type="entry name" value="TRP"/>
    <property type="match status" value="1"/>
</dbReference>
<evidence type="ECO:0000313" key="11">
    <source>
        <dbReference type="EMBL" id="KAK4237151.1"/>
    </source>
</evidence>
<feature type="chain" id="PRO_5042905215" description="ML-like domain-containing protein" evidence="9">
    <location>
        <begin position="25"/>
        <end position="782"/>
    </location>
</feature>
<dbReference type="GO" id="GO:0055085">
    <property type="term" value="P:transmembrane transport"/>
    <property type="evidence" value="ECO:0007669"/>
    <property type="project" value="TreeGrafter"/>
</dbReference>
<evidence type="ECO:0000256" key="5">
    <source>
        <dbReference type="ARBA" id="ARBA00022989"/>
    </source>
</evidence>
<dbReference type="InterPro" id="IPR040241">
    <property type="entry name" value="TRP_Flc/Pkd2-like"/>
</dbReference>
<feature type="transmembrane region" description="Helical" evidence="8">
    <location>
        <begin position="504"/>
        <end position="524"/>
    </location>
</feature>
<feature type="transmembrane region" description="Helical" evidence="8">
    <location>
        <begin position="560"/>
        <end position="580"/>
    </location>
</feature>
<feature type="transmembrane region" description="Helical" evidence="8">
    <location>
        <begin position="592"/>
        <end position="621"/>
    </location>
</feature>
<comment type="caution">
    <text evidence="11">The sequence shown here is derived from an EMBL/GenBank/DDBJ whole genome shotgun (WGS) entry which is preliminary data.</text>
</comment>
<keyword evidence="4 9" id="KW-0732">Signal</keyword>
<keyword evidence="12" id="KW-1185">Reference proteome</keyword>
<evidence type="ECO:0000313" key="12">
    <source>
        <dbReference type="Proteomes" id="UP001303760"/>
    </source>
</evidence>
<dbReference type="GO" id="GO:0009272">
    <property type="term" value="P:fungal-type cell wall biogenesis"/>
    <property type="evidence" value="ECO:0007669"/>
    <property type="project" value="TreeGrafter"/>
</dbReference>
<reference evidence="11" key="1">
    <citation type="journal article" date="2023" name="Mol. Phylogenet. Evol.">
        <title>Genome-scale phylogeny and comparative genomics of the fungal order Sordariales.</title>
        <authorList>
            <person name="Hensen N."/>
            <person name="Bonometti L."/>
            <person name="Westerberg I."/>
            <person name="Brannstrom I.O."/>
            <person name="Guillou S."/>
            <person name="Cros-Aarteil S."/>
            <person name="Calhoun S."/>
            <person name="Haridas S."/>
            <person name="Kuo A."/>
            <person name="Mondo S."/>
            <person name="Pangilinan J."/>
            <person name="Riley R."/>
            <person name="LaButti K."/>
            <person name="Andreopoulos B."/>
            <person name="Lipzen A."/>
            <person name="Chen C."/>
            <person name="Yan M."/>
            <person name="Daum C."/>
            <person name="Ng V."/>
            <person name="Clum A."/>
            <person name="Steindorff A."/>
            <person name="Ohm R.A."/>
            <person name="Martin F."/>
            <person name="Silar P."/>
            <person name="Natvig D.O."/>
            <person name="Lalanne C."/>
            <person name="Gautier V."/>
            <person name="Ament-Velasquez S.L."/>
            <person name="Kruys A."/>
            <person name="Hutchinson M.I."/>
            <person name="Powell A.J."/>
            <person name="Barry K."/>
            <person name="Miller A.N."/>
            <person name="Grigoriev I.V."/>
            <person name="Debuchy R."/>
            <person name="Gladieux P."/>
            <person name="Hiltunen Thoren M."/>
            <person name="Johannesson H."/>
        </authorList>
    </citation>
    <scope>NUCLEOTIDE SEQUENCE</scope>
    <source>
        <strain evidence="11">CBS 532.94</strain>
    </source>
</reference>
<dbReference type="Pfam" id="PF14558">
    <property type="entry name" value="TRP_N"/>
    <property type="match status" value="1"/>
</dbReference>
<feature type="compositionally biased region" description="Gly residues" evidence="7">
    <location>
        <begin position="744"/>
        <end position="753"/>
    </location>
</feature>
<feature type="transmembrane region" description="Helical" evidence="8">
    <location>
        <begin position="416"/>
        <end position="436"/>
    </location>
</feature>
<evidence type="ECO:0000256" key="1">
    <source>
        <dbReference type="ARBA" id="ARBA00004141"/>
    </source>
</evidence>
<sequence length="782" mass="83443">MGGLNGRLLRSALVGAVLASGVLGVDILETSGFSSCNTNSDISVQKVDIKYNNDDKTVSFDVAGTSNKVQNVTAVLEVTAYGQTVYSNSFNPCDQGTFVDQLCPVPAGNFSAKGTQKIPDQYADMVPAIAFQIPDIAAVAKLELQSKESGENVACIQSQVTNGKTASVPAVSYVAAGIAGAALVLGGVSAMGTAMAGGGSAAAGGGSAAGGGTPSPTFTEVCGWFQSMAMNGMMSVNYPSVYRNFAKNFGFSTGLISWRQMQLSIDDFRAATGGNLTNNSVEFLEKATLVYPDGYTQTPGQSLGKRAFDQWVRLAARQIQTSVNGTLDESGSSQGGGVEDTVHVAVSGFQGFVEQYSVPSGNTFMTVLLIVAIVVAAIVVGILLVKVVLEFWALFGSFPKSLVGFRKHYWRSIARAITSLILLLYGIWVLYCVFQFTQGDSWAAKVLAGVTLFLFTAVLAFFSWKIWSTARRLKAMEGDIGALYEDKKIWVKYSLFYESYRRDYWWIFVPTIIYMFVKGCVLAAADGHGMAQTIAQLIVEGVMLILLLWSRPYERRSSNFINICIQVVRVLSVVCILVFVEEFGIAQTTQTVTGVVLIAVQSALTGILAILIAWNAIIACCKENPHRKRRKEMEKMQRDTLTPLDPRNSLLMDRPSKRASAVNDLESSLSLSKTGYAAVDSKEIPLQEKYATSKRFSAKPGGYTPLPLPGDNSSREDLLTSAAPFNGVGGGGAAEARQPTLPHVGGGGGYRQPQVGYGGQGGGYGGGYQNGYRGAGGGYGGY</sequence>
<feature type="transmembrane region" description="Helical" evidence="8">
    <location>
        <begin position="530"/>
        <end position="548"/>
    </location>
</feature>
<name>A0AAN7H6C9_9PEZI</name>
<keyword evidence="5 8" id="KW-1133">Transmembrane helix</keyword>